<dbReference type="RefSeq" id="WP_168873702.1">
    <property type="nucleotide sequence ID" value="NZ_JABAIA010000003.1"/>
</dbReference>
<organism evidence="1 2">
    <name type="scientific">Chitinophaga varians</name>
    <dbReference type="NCBI Taxonomy" id="2202339"/>
    <lineage>
        <taxon>Bacteria</taxon>
        <taxon>Pseudomonadati</taxon>
        <taxon>Bacteroidota</taxon>
        <taxon>Chitinophagia</taxon>
        <taxon>Chitinophagales</taxon>
        <taxon>Chitinophagaceae</taxon>
        <taxon>Chitinophaga</taxon>
    </lineage>
</organism>
<dbReference type="SUPFAM" id="SSF50486">
    <property type="entry name" value="FMT C-terminal domain-like"/>
    <property type="match status" value="1"/>
</dbReference>
<evidence type="ECO:0000313" key="1">
    <source>
        <dbReference type="EMBL" id="NLR67758.1"/>
    </source>
</evidence>
<protein>
    <submittedName>
        <fullName evidence="1">Uncharacterized protein</fullName>
    </submittedName>
</protein>
<dbReference type="EMBL" id="JABAIA010000003">
    <property type="protein sequence ID" value="NLR67758.1"/>
    <property type="molecule type" value="Genomic_DNA"/>
</dbReference>
<keyword evidence="2" id="KW-1185">Reference proteome</keyword>
<reference evidence="1 2" key="1">
    <citation type="submission" date="2020-04" db="EMBL/GenBank/DDBJ databases">
        <authorList>
            <person name="Yin C."/>
        </authorList>
    </citation>
    <scope>NUCLEOTIDE SEQUENCE [LARGE SCALE GENOMIC DNA]</scope>
    <source>
        <strain evidence="1 2">Ae27</strain>
    </source>
</reference>
<gene>
    <name evidence="1" type="ORF">HGH92_25865</name>
</gene>
<sequence>MTDLLHIDDIDAESCQASFRRIAEILMNNHLLRVGENFYRIVDCEFYYCSDTHNDPYAHAHEHPRSSNGEWYFHGSGMDVTLATERSFGGILIRGIAPVADTRHLPSRAGAIAGPLKVCTEIFKQFGSIMREEPLHFGLVHIATMPSYNDIGNVRLFAVPRAGLNLAKDAEEIFYGRPYRFLSFLYLPHKDSEKVRRYLLHYPEDPLSPIEYDAYSSGRSW</sequence>
<dbReference type="GO" id="GO:0003824">
    <property type="term" value="F:catalytic activity"/>
    <property type="evidence" value="ECO:0007669"/>
    <property type="project" value="InterPro"/>
</dbReference>
<name>A0A847S3S4_9BACT</name>
<dbReference type="InterPro" id="IPR011034">
    <property type="entry name" value="Formyl_transferase-like_C_sf"/>
</dbReference>
<dbReference type="Proteomes" id="UP000570474">
    <property type="component" value="Unassembled WGS sequence"/>
</dbReference>
<comment type="caution">
    <text evidence="1">The sequence shown here is derived from an EMBL/GenBank/DDBJ whole genome shotgun (WGS) entry which is preliminary data.</text>
</comment>
<accession>A0A847S3S4</accession>
<dbReference type="AlphaFoldDB" id="A0A847S3S4"/>
<proteinExistence type="predicted"/>
<evidence type="ECO:0000313" key="2">
    <source>
        <dbReference type="Proteomes" id="UP000570474"/>
    </source>
</evidence>